<proteinExistence type="predicted"/>
<evidence type="ECO:0000313" key="2">
    <source>
        <dbReference type="Proteomes" id="UP000789920"/>
    </source>
</evidence>
<comment type="caution">
    <text evidence="1">The sequence shown here is derived from an EMBL/GenBank/DDBJ whole genome shotgun (WGS) entry which is preliminary data.</text>
</comment>
<reference evidence="1" key="1">
    <citation type="submission" date="2021-06" db="EMBL/GenBank/DDBJ databases">
        <authorList>
            <person name="Kallberg Y."/>
            <person name="Tangrot J."/>
            <person name="Rosling A."/>
        </authorList>
    </citation>
    <scope>NUCLEOTIDE SEQUENCE</scope>
    <source>
        <strain evidence="1">MA461A</strain>
    </source>
</reference>
<evidence type="ECO:0000313" key="1">
    <source>
        <dbReference type="EMBL" id="CAG8739696.1"/>
    </source>
</evidence>
<dbReference type="Proteomes" id="UP000789920">
    <property type="component" value="Unassembled WGS sequence"/>
</dbReference>
<protein>
    <submittedName>
        <fullName evidence="1">15556_t:CDS:1</fullName>
    </submittedName>
</protein>
<sequence length="40" mass="4708">RQANLSIDLQLLGKKEEETPEDSLEQLLDQHIKKITEQLY</sequence>
<accession>A0ACA9Q993</accession>
<organism evidence="1 2">
    <name type="scientific">Racocetra persica</name>
    <dbReference type="NCBI Taxonomy" id="160502"/>
    <lineage>
        <taxon>Eukaryota</taxon>
        <taxon>Fungi</taxon>
        <taxon>Fungi incertae sedis</taxon>
        <taxon>Mucoromycota</taxon>
        <taxon>Glomeromycotina</taxon>
        <taxon>Glomeromycetes</taxon>
        <taxon>Diversisporales</taxon>
        <taxon>Gigasporaceae</taxon>
        <taxon>Racocetra</taxon>
    </lineage>
</organism>
<dbReference type="EMBL" id="CAJVQC010028466">
    <property type="protein sequence ID" value="CAG8739696.1"/>
    <property type="molecule type" value="Genomic_DNA"/>
</dbReference>
<feature type="non-terminal residue" evidence="1">
    <location>
        <position position="1"/>
    </location>
</feature>
<name>A0ACA9Q993_9GLOM</name>
<keyword evidence="2" id="KW-1185">Reference proteome</keyword>
<gene>
    <name evidence="1" type="ORF">RPERSI_LOCUS13024</name>
</gene>